<dbReference type="EMBL" id="FMUS01000011">
    <property type="protein sequence ID" value="SCY60208.1"/>
    <property type="molecule type" value="Genomic_DNA"/>
</dbReference>
<reference evidence="1 2" key="1">
    <citation type="submission" date="2016-10" db="EMBL/GenBank/DDBJ databases">
        <authorList>
            <person name="de Groot N.N."/>
        </authorList>
    </citation>
    <scope>NUCLEOTIDE SEQUENCE [LARGE SCALE GENOMIC DNA]</scope>
    <source>
        <strain evidence="1 2">DSM 18978</strain>
    </source>
</reference>
<dbReference type="Pfam" id="PF14398">
    <property type="entry name" value="ATPgrasp_YheCD"/>
    <property type="match status" value="1"/>
</dbReference>
<organism evidence="1 2">
    <name type="scientific">Alkaliphilus peptidifermentans DSM 18978</name>
    <dbReference type="NCBI Taxonomy" id="1120976"/>
    <lineage>
        <taxon>Bacteria</taxon>
        <taxon>Bacillati</taxon>
        <taxon>Bacillota</taxon>
        <taxon>Clostridia</taxon>
        <taxon>Peptostreptococcales</taxon>
        <taxon>Natronincolaceae</taxon>
        <taxon>Alkaliphilus</taxon>
    </lineage>
</organism>
<dbReference type="Proteomes" id="UP000198636">
    <property type="component" value="Unassembled WGS sequence"/>
</dbReference>
<keyword evidence="2" id="KW-1185">Reference proteome</keyword>
<dbReference type="InterPro" id="IPR026838">
    <property type="entry name" value="YheC/D"/>
</dbReference>
<gene>
    <name evidence="1" type="ORF">SAMN03080606_01916</name>
</gene>
<dbReference type="AlphaFoldDB" id="A0A1G5HB55"/>
<dbReference type="SUPFAM" id="SSF56059">
    <property type="entry name" value="Glutathione synthetase ATP-binding domain-like"/>
    <property type="match status" value="1"/>
</dbReference>
<accession>A0A1G5HB55</accession>
<proteinExistence type="predicted"/>
<dbReference type="RefSeq" id="WP_091542779.1">
    <property type="nucleotide sequence ID" value="NZ_FMUS01000011.1"/>
</dbReference>
<name>A0A1G5HB55_9FIRM</name>
<dbReference type="OrthoDB" id="1809801at2"/>
<evidence type="ECO:0000313" key="2">
    <source>
        <dbReference type="Proteomes" id="UP000198636"/>
    </source>
</evidence>
<dbReference type="STRING" id="1120976.SAMN03080606_01916"/>
<sequence>MDNAPLIGIMQSNRRRRELSNTFFYINDLNLKLFTFAPADIIWSKKEIQGIYLEDGKWIEASFPFPDVIYNRCYRNVRKTIRRLEKYIGKNKCFNLINHFNKWWIYKILSNSIIKDYLPETFPCNKDNIINLLEKYKRFYLKPSLGHKGKGVYLIKLGEDDQKEVYKDTLLPREIITGNDDFFNKIIQYTWGRKYIVQQGVDLAQIDGMYFDIRVLVQKNIVGNWDTTTIVSRIAYHNIFNTSLCQKVYTSVKVFDQLYKCPVKRDKVFEELNKVSLIAARIIEAKRGQLGEMAVDFGLDVTGKLWIIEVNGKPQKTIYDNIEELECKELIYKRPLEYAYYLSKSK</sequence>
<evidence type="ECO:0000313" key="1">
    <source>
        <dbReference type="EMBL" id="SCY60208.1"/>
    </source>
</evidence>
<protein>
    <submittedName>
        <fullName evidence="1">YheC/D like ATP-grasp</fullName>
    </submittedName>
</protein>